<dbReference type="EMBL" id="BMMM01000002">
    <property type="protein sequence ID" value="GGN55629.1"/>
    <property type="molecule type" value="Genomic_DNA"/>
</dbReference>
<proteinExistence type="predicted"/>
<dbReference type="AlphaFoldDB" id="A0A917XX77"/>
<accession>A0A917XX77</accession>
<organism evidence="1 2">
    <name type="scientific">Streptomyces albiflavescens</name>
    <dbReference type="NCBI Taxonomy" id="1623582"/>
    <lineage>
        <taxon>Bacteria</taxon>
        <taxon>Bacillati</taxon>
        <taxon>Actinomycetota</taxon>
        <taxon>Actinomycetes</taxon>
        <taxon>Kitasatosporales</taxon>
        <taxon>Streptomycetaceae</taxon>
        <taxon>Streptomyces</taxon>
    </lineage>
</organism>
<name>A0A917XX77_9ACTN</name>
<reference evidence="1 2" key="1">
    <citation type="journal article" date="2014" name="Int. J. Syst. Evol. Microbiol.">
        <title>Complete genome sequence of Corynebacterium casei LMG S-19264T (=DSM 44701T), isolated from a smear-ripened cheese.</title>
        <authorList>
            <consortium name="US DOE Joint Genome Institute (JGI-PGF)"/>
            <person name="Walter F."/>
            <person name="Albersmeier A."/>
            <person name="Kalinowski J."/>
            <person name="Ruckert C."/>
        </authorList>
    </citation>
    <scope>NUCLEOTIDE SEQUENCE [LARGE SCALE GENOMIC DNA]</scope>
    <source>
        <strain evidence="1 2">CGMCC 4.7111</strain>
    </source>
</reference>
<protein>
    <submittedName>
        <fullName evidence="1">Uncharacterized protein</fullName>
    </submittedName>
</protein>
<dbReference type="Proteomes" id="UP000600365">
    <property type="component" value="Unassembled WGS sequence"/>
</dbReference>
<gene>
    <name evidence="1" type="ORF">GCM10011579_015870</name>
</gene>
<comment type="caution">
    <text evidence="1">The sequence shown here is derived from an EMBL/GenBank/DDBJ whole genome shotgun (WGS) entry which is preliminary data.</text>
</comment>
<evidence type="ECO:0000313" key="1">
    <source>
        <dbReference type="EMBL" id="GGN55629.1"/>
    </source>
</evidence>
<sequence>MARSTSSLRSLSIAHTSRSLLAVLVTFGLALSARECQRPPAQCTAVRYGPGKGGPAMSCLTGSHG</sequence>
<evidence type="ECO:0000313" key="2">
    <source>
        <dbReference type="Proteomes" id="UP000600365"/>
    </source>
</evidence>
<keyword evidence="2" id="KW-1185">Reference proteome</keyword>